<sequence length="75" mass="8327">MSIKSDCRHFLAVEVPEEREAISRPFAMTGCSPLYGLALLSLRCRGRPKKGSSYHIAYEIVLEASLEARRGRSAS</sequence>
<protein>
    <submittedName>
        <fullName evidence="1">Uncharacterized protein</fullName>
    </submittedName>
</protein>
<accession>A0A804HMG1</accession>
<organism evidence="1 2">
    <name type="scientific">Musa acuminata subsp. malaccensis</name>
    <name type="common">Wild banana</name>
    <name type="synonym">Musa malaccensis</name>
    <dbReference type="NCBI Taxonomy" id="214687"/>
    <lineage>
        <taxon>Eukaryota</taxon>
        <taxon>Viridiplantae</taxon>
        <taxon>Streptophyta</taxon>
        <taxon>Embryophyta</taxon>
        <taxon>Tracheophyta</taxon>
        <taxon>Spermatophyta</taxon>
        <taxon>Magnoliopsida</taxon>
        <taxon>Liliopsida</taxon>
        <taxon>Zingiberales</taxon>
        <taxon>Musaceae</taxon>
        <taxon>Musa</taxon>
    </lineage>
</organism>
<proteinExistence type="predicted"/>
<evidence type="ECO:0000313" key="1">
    <source>
        <dbReference type="EnsemblPlants" id="Ma00_p02000.1"/>
    </source>
</evidence>
<keyword evidence="2" id="KW-1185">Reference proteome</keyword>
<dbReference type="EnsemblPlants" id="Ma00_t02000.1">
    <property type="protein sequence ID" value="Ma00_p02000.1"/>
    <property type="gene ID" value="Ma00_g02000"/>
</dbReference>
<dbReference type="Gramene" id="Ma00_t02000.1">
    <property type="protein sequence ID" value="Ma00_p02000.1"/>
    <property type="gene ID" value="Ma00_g02000"/>
</dbReference>
<dbReference type="AlphaFoldDB" id="A0A804HMG1"/>
<reference evidence="1" key="1">
    <citation type="submission" date="2021-05" db="UniProtKB">
        <authorList>
            <consortium name="EnsemblPlants"/>
        </authorList>
    </citation>
    <scope>IDENTIFICATION</scope>
    <source>
        <strain evidence="1">subsp. malaccensis</strain>
    </source>
</reference>
<evidence type="ECO:0000313" key="2">
    <source>
        <dbReference type="Proteomes" id="UP000012960"/>
    </source>
</evidence>
<dbReference type="Proteomes" id="UP000012960">
    <property type="component" value="Unplaced"/>
</dbReference>
<name>A0A804HMG1_MUSAM</name>
<dbReference type="InParanoid" id="A0A804HMG1"/>